<evidence type="ECO:0000313" key="2">
    <source>
        <dbReference type="Proteomes" id="UP000011820"/>
    </source>
</evidence>
<sequence>MQFNEIILKNISNNYEVPKMLITELSTELFNLKTANQNFFHNTLTKKFGDYMSKITPYLYEWVLSNTQSRRSRDGQEFEYIIYSLYNINTFVTHLMHKKKSGKALSLSIM</sequence>
<dbReference type="InterPro" id="IPR038365">
    <property type="entry name" value="EcoRII_C_sf"/>
</dbReference>
<reference evidence="1 2" key="1">
    <citation type="journal article" date="2013" name="Genome Announc.">
        <title>Complete Genome Sequence of a Chinese Strain of 'Candidatus Liberibacter asiaticus'.</title>
        <authorList>
            <person name="Lin H."/>
            <person name="Han C.S."/>
            <person name="Liu B."/>
            <person name="Lou B."/>
            <person name="Bai X."/>
            <person name="Deng C."/>
            <person name="Civerolo E.L."/>
            <person name="Gupta G."/>
        </authorList>
    </citation>
    <scope>NUCLEOTIDE SEQUENCE [LARGE SCALE GENOMIC DNA]</scope>
    <source>
        <strain evidence="2">gxpsy</strain>
    </source>
</reference>
<keyword evidence="2" id="KW-1185">Reference proteome</keyword>
<accession>A0ABM5NGA9</accession>
<evidence type="ECO:0000313" key="1">
    <source>
        <dbReference type="EMBL" id="AGH17047.1"/>
    </source>
</evidence>
<keyword evidence="1" id="KW-0378">Hydrolase</keyword>
<organism evidence="1 2">
    <name type="scientific">Candidatus Liberibacter asiaticus str. gxpsy</name>
    <dbReference type="NCBI Taxonomy" id="1174529"/>
    <lineage>
        <taxon>Bacteria</taxon>
        <taxon>Pseudomonadati</taxon>
        <taxon>Pseudomonadota</taxon>
        <taxon>Alphaproteobacteria</taxon>
        <taxon>Hyphomicrobiales</taxon>
        <taxon>Rhizobiaceae</taxon>
        <taxon>Liberibacter</taxon>
    </lineage>
</organism>
<keyword evidence="1" id="KW-0540">Nuclease</keyword>
<protein>
    <submittedName>
        <fullName evidence="1">Type II restriction endonuclease</fullName>
    </submittedName>
</protein>
<dbReference type="EMBL" id="CP004005">
    <property type="protein sequence ID" value="AGH17047.1"/>
    <property type="molecule type" value="Genomic_DNA"/>
</dbReference>
<dbReference type="GO" id="GO:0004519">
    <property type="term" value="F:endonuclease activity"/>
    <property type="evidence" value="ECO:0007669"/>
    <property type="project" value="UniProtKB-KW"/>
</dbReference>
<proteinExistence type="predicted"/>
<name>A0ABM5NGA9_LIBAS</name>
<dbReference type="Proteomes" id="UP000011820">
    <property type="component" value="Chromosome"/>
</dbReference>
<dbReference type="Gene3D" id="3.40.91.80">
    <property type="match status" value="1"/>
</dbReference>
<gene>
    <name evidence="1" type="ORF">WSI_03385</name>
</gene>
<keyword evidence="1" id="KW-0255">Endonuclease</keyword>